<dbReference type="Pfam" id="PF20772">
    <property type="entry name" value="TACO1_YebC_N"/>
    <property type="match status" value="1"/>
</dbReference>
<proteinExistence type="inferred from homology"/>
<evidence type="ECO:0000256" key="3">
    <source>
        <dbReference type="ARBA" id="ARBA00023015"/>
    </source>
</evidence>
<evidence type="ECO:0000256" key="2">
    <source>
        <dbReference type="ARBA" id="ARBA00022490"/>
    </source>
</evidence>
<dbReference type="PANTHER" id="PTHR12532">
    <property type="entry name" value="TRANSLATIONAL ACTIVATOR OF CYTOCHROME C OXIDASE 1"/>
    <property type="match status" value="1"/>
</dbReference>
<reference evidence="8 9" key="1">
    <citation type="journal article" date="2016" name="Nat. Commun.">
        <title>Thousands of microbial genomes shed light on interconnected biogeochemical processes in an aquifer system.</title>
        <authorList>
            <person name="Anantharaman K."/>
            <person name="Brown C.T."/>
            <person name="Hug L.A."/>
            <person name="Sharon I."/>
            <person name="Castelle C.J."/>
            <person name="Probst A.J."/>
            <person name="Thomas B.C."/>
            <person name="Singh A."/>
            <person name="Wilkins M.J."/>
            <person name="Karaoz U."/>
            <person name="Brodie E.L."/>
            <person name="Williams K.H."/>
            <person name="Hubbard S.S."/>
            <person name="Banfield J.F."/>
        </authorList>
    </citation>
    <scope>NUCLEOTIDE SEQUENCE [LARGE SCALE GENOMIC DNA]</scope>
</reference>
<dbReference type="InterPro" id="IPR029072">
    <property type="entry name" value="YebC-like"/>
</dbReference>
<dbReference type="Gene3D" id="1.10.10.200">
    <property type="match status" value="1"/>
</dbReference>
<name>A0A1G2CMN5_9BACT</name>
<feature type="domain" description="TACO1/YebC-like N-terminal" evidence="7">
    <location>
        <begin position="6"/>
        <end position="73"/>
    </location>
</feature>
<dbReference type="EMBL" id="MHLE01000024">
    <property type="protein sequence ID" value="OGZ02666.1"/>
    <property type="molecule type" value="Genomic_DNA"/>
</dbReference>
<evidence type="ECO:0000256" key="5">
    <source>
        <dbReference type="ARBA" id="ARBA00023163"/>
    </source>
</evidence>
<evidence type="ECO:0000313" key="9">
    <source>
        <dbReference type="Proteomes" id="UP000178599"/>
    </source>
</evidence>
<evidence type="ECO:0000256" key="1">
    <source>
        <dbReference type="ARBA" id="ARBA00008724"/>
    </source>
</evidence>
<dbReference type="InterPro" id="IPR049083">
    <property type="entry name" value="TACO1_YebC_N"/>
</dbReference>
<keyword evidence="4" id="KW-0238">DNA-binding</keyword>
<comment type="similarity">
    <text evidence="1">Belongs to the TACO1 family.</text>
</comment>
<dbReference type="GO" id="GO:0005829">
    <property type="term" value="C:cytosol"/>
    <property type="evidence" value="ECO:0007669"/>
    <property type="project" value="TreeGrafter"/>
</dbReference>
<evidence type="ECO:0008006" key="10">
    <source>
        <dbReference type="Google" id="ProtNLM"/>
    </source>
</evidence>
<dbReference type="AlphaFoldDB" id="A0A1G2CMN5"/>
<comment type="caution">
    <text evidence="8">The sequence shown here is derived from an EMBL/GenBank/DDBJ whole genome shotgun (WGS) entry which is preliminary data.</text>
</comment>
<evidence type="ECO:0000256" key="4">
    <source>
        <dbReference type="ARBA" id="ARBA00023125"/>
    </source>
</evidence>
<evidence type="ECO:0000259" key="6">
    <source>
        <dbReference type="Pfam" id="PF01709"/>
    </source>
</evidence>
<keyword evidence="3" id="KW-0805">Transcription regulation</keyword>
<dbReference type="SUPFAM" id="SSF75625">
    <property type="entry name" value="YebC-like"/>
    <property type="match status" value="1"/>
</dbReference>
<sequence>MSGHSHSKQIKHQKDITDKKRSTLFSKLLNAVSIAARTDPNPNFNPRLRTAIEKAKTGNVPNENIEKAIKKVSEPGTSLEELLLEAYGPEGSAILIIAVTNSRNRTVSEIKNIFTKEGFKWAESGSVLWAFEQNKENFSWQAKFPQEISPASKEKIKSLIEKLEERDDIQSFACNIKI</sequence>
<keyword evidence="5" id="KW-0804">Transcription</keyword>
<dbReference type="InterPro" id="IPR017856">
    <property type="entry name" value="Integrase-like_N"/>
</dbReference>
<gene>
    <name evidence="8" type="ORF">A2390_01910</name>
</gene>
<organism evidence="8 9">
    <name type="scientific">Candidatus Liptonbacteria bacterium RIFOXYB1_FULL_36_10</name>
    <dbReference type="NCBI Taxonomy" id="1798654"/>
    <lineage>
        <taxon>Bacteria</taxon>
        <taxon>Candidatus Liptoniibacteriota</taxon>
    </lineage>
</organism>
<evidence type="ECO:0000313" key="8">
    <source>
        <dbReference type="EMBL" id="OGZ02666.1"/>
    </source>
</evidence>
<dbReference type="GO" id="GO:0003677">
    <property type="term" value="F:DNA binding"/>
    <property type="evidence" value="ECO:0007669"/>
    <property type="project" value="UniProtKB-KW"/>
</dbReference>
<dbReference type="InterPro" id="IPR048300">
    <property type="entry name" value="TACO1_YebC-like_2nd/3rd_dom"/>
</dbReference>
<dbReference type="InterPro" id="IPR002876">
    <property type="entry name" value="Transcrip_reg_TACO1-like"/>
</dbReference>
<dbReference type="Proteomes" id="UP000178599">
    <property type="component" value="Unassembled WGS sequence"/>
</dbReference>
<dbReference type="Gene3D" id="3.30.70.980">
    <property type="match status" value="1"/>
</dbReference>
<feature type="domain" description="TACO1/YebC-like second and third" evidence="6">
    <location>
        <begin position="79"/>
        <end position="133"/>
    </location>
</feature>
<accession>A0A1G2CMN5</accession>
<dbReference type="Pfam" id="PF01709">
    <property type="entry name" value="Transcrip_reg"/>
    <property type="match status" value="1"/>
</dbReference>
<keyword evidence="2" id="KW-0963">Cytoplasm</keyword>
<protein>
    <recommendedName>
        <fullName evidence="10">Transcriptional regulator</fullName>
    </recommendedName>
</protein>
<dbReference type="PANTHER" id="PTHR12532:SF6">
    <property type="entry name" value="TRANSCRIPTIONAL REGULATORY PROTEIN YEBC-RELATED"/>
    <property type="match status" value="1"/>
</dbReference>
<evidence type="ECO:0000259" key="7">
    <source>
        <dbReference type="Pfam" id="PF20772"/>
    </source>
</evidence>
<dbReference type="FunFam" id="1.10.10.200:FF:000002">
    <property type="entry name" value="Probable transcriptional regulatory protein CLM62_37755"/>
    <property type="match status" value="1"/>
</dbReference>
<dbReference type="InterPro" id="IPR026564">
    <property type="entry name" value="Transcrip_reg_TACO1-like_dom3"/>
</dbReference>